<organism evidence="2 3">
    <name type="scientific">Microvirga guangxiensis</name>
    <dbReference type="NCBI Taxonomy" id="549386"/>
    <lineage>
        <taxon>Bacteria</taxon>
        <taxon>Pseudomonadati</taxon>
        <taxon>Pseudomonadota</taxon>
        <taxon>Alphaproteobacteria</taxon>
        <taxon>Hyphomicrobiales</taxon>
        <taxon>Methylobacteriaceae</taxon>
        <taxon>Microvirga</taxon>
    </lineage>
</organism>
<sequence>MEQAFGPRYGPPMRTTNPVQHFGDYLREWRQRRRMSQMDLALEAEISTRHLSFLETGRSQPSREMVQLLSEKLDMPLRERNVMLASAGFAPVYPERSLDDPALQSMREAIGLVLKGHDPFPALAVDRHWSLVAANDALFSLVHGVDPALLNPPVNVLRLSIHPAGLARRIVNFSEWRDHLIARLHHQVNVTGDAVLSALIEELRSYPIPDAARRSPSSKADHASIVVPLKLMTEEGVLTFFSTTTVFGTPVDVTLSELAIEAFFPADPETGSALRRMAEKRQAAAGAQAV</sequence>
<name>A0A1G5JP57_9HYPH</name>
<dbReference type="Pfam" id="PF17765">
    <property type="entry name" value="MLTR_LBD"/>
    <property type="match status" value="1"/>
</dbReference>
<dbReference type="InterPro" id="IPR010982">
    <property type="entry name" value="Lambda_DNA-bd_dom_sf"/>
</dbReference>
<dbReference type="SMART" id="SM00530">
    <property type="entry name" value="HTH_XRE"/>
    <property type="match status" value="1"/>
</dbReference>
<feature type="domain" description="HTH cro/C1-type" evidence="1">
    <location>
        <begin position="26"/>
        <end position="80"/>
    </location>
</feature>
<gene>
    <name evidence="2" type="ORF">SAMN02927923_02773</name>
</gene>
<evidence type="ECO:0000259" key="1">
    <source>
        <dbReference type="PROSITE" id="PS50943"/>
    </source>
</evidence>
<dbReference type="PANTHER" id="PTHR35010:SF4">
    <property type="entry name" value="BLL5781 PROTEIN"/>
    <property type="match status" value="1"/>
</dbReference>
<keyword evidence="3" id="KW-1185">Reference proteome</keyword>
<dbReference type="GO" id="GO:0003677">
    <property type="term" value="F:DNA binding"/>
    <property type="evidence" value="ECO:0007669"/>
    <property type="project" value="InterPro"/>
</dbReference>
<proteinExistence type="predicted"/>
<reference evidence="2 3" key="1">
    <citation type="submission" date="2016-10" db="EMBL/GenBank/DDBJ databases">
        <authorList>
            <person name="de Groot N.N."/>
        </authorList>
    </citation>
    <scope>NUCLEOTIDE SEQUENCE [LARGE SCALE GENOMIC DNA]</scope>
    <source>
        <strain evidence="2 3">CGMCC 1.7666</strain>
    </source>
</reference>
<accession>A0A1G5JP57</accession>
<evidence type="ECO:0000313" key="3">
    <source>
        <dbReference type="Proteomes" id="UP000199569"/>
    </source>
</evidence>
<dbReference type="Proteomes" id="UP000199569">
    <property type="component" value="Unassembled WGS sequence"/>
</dbReference>
<dbReference type="CDD" id="cd00093">
    <property type="entry name" value="HTH_XRE"/>
    <property type="match status" value="1"/>
</dbReference>
<protein>
    <submittedName>
        <fullName evidence="2">Helix-turn-helix domain-containing protein</fullName>
    </submittedName>
</protein>
<evidence type="ECO:0000313" key="2">
    <source>
        <dbReference type="EMBL" id="SCY89924.1"/>
    </source>
</evidence>
<dbReference type="Gene3D" id="1.10.260.40">
    <property type="entry name" value="lambda repressor-like DNA-binding domains"/>
    <property type="match status" value="1"/>
</dbReference>
<dbReference type="SUPFAM" id="SSF47413">
    <property type="entry name" value="lambda repressor-like DNA-binding domains"/>
    <property type="match status" value="1"/>
</dbReference>
<dbReference type="STRING" id="549386.SAMN02927923_02773"/>
<dbReference type="AlphaFoldDB" id="A0A1G5JP57"/>
<dbReference type="Pfam" id="PF01381">
    <property type="entry name" value="HTH_3"/>
    <property type="match status" value="1"/>
</dbReference>
<dbReference type="Gene3D" id="3.30.450.180">
    <property type="match status" value="1"/>
</dbReference>
<dbReference type="PANTHER" id="PTHR35010">
    <property type="entry name" value="BLL4672 PROTEIN-RELATED"/>
    <property type="match status" value="1"/>
</dbReference>
<dbReference type="InterPro" id="IPR041413">
    <property type="entry name" value="MLTR_LBD"/>
</dbReference>
<dbReference type="EMBL" id="FMVJ01000007">
    <property type="protein sequence ID" value="SCY89924.1"/>
    <property type="molecule type" value="Genomic_DNA"/>
</dbReference>
<dbReference type="InterPro" id="IPR001387">
    <property type="entry name" value="Cro/C1-type_HTH"/>
</dbReference>
<dbReference type="PROSITE" id="PS50943">
    <property type="entry name" value="HTH_CROC1"/>
    <property type="match status" value="1"/>
</dbReference>